<evidence type="ECO:0000313" key="3">
    <source>
        <dbReference type="Proteomes" id="UP000484842"/>
    </source>
</evidence>
<dbReference type="RefSeq" id="WP_152872120.1">
    <property type="nucleotide sequence ID" value="NZ_WBSL01000009.1"/>
</dbReference>
<name>A0A7X1NXW5_9DEIO</name>
<evidence type="ECO:0000256" key="1">
    <source>
        <dbReference type="SAM" id="MobiDB-lite"/>
    </source>
</evidence>
<protein>
    <recommendedName>
        <fullName evidence="4">Toprim domain-containing protein</fullName>
    </recommendedName>
</protein>
<comment type="caution">
    <text evidence="2">The sequence shown here is derived from an EMBL/GenBank/DDBJ whole genome shotgun (WGS) entry which is preliminary data.</text>
</comment>
<reference evidence="2 3" key="1">
    <citation type="submission" date="2019-10" db="EMBL/GenBank/DDBJ databases">
        <title>Deinococcus sp. isolated from soil.</title>
        <authorList>
            <person name="Li Y."/>
            <person name="Wang J."/>
        </authorList>
    </citation>
    <scope>NUCLEOTIDE SEQUENCE [LARGE SCALE GENOMIC DNA]</scope>
    <source>
        <strain evidence="2 3">SDU3-2</strain>
    </source>
</reference>
<accession>A0A7X1NXW5</accession>
<dbReference type="AlphaFoldDB" id="A0A7X1NXW5"/>
<dbReference type="Proteomes" id="UP000484842">
    <property type="component" value="Unassembled WGS sequence"/>
</dbReference>
<feature type="region of interest" description="Disordered" evidence="1">
    <location>
        <begin position="1041"/>
        <end position="1114"/>
    </location>
</feature>
<feature type="region of interest" description="Disordered" evidence="1">
    <location>
        <begin position="909"/>
        <end position="929"/>
    </location>
</feature>
<keyword evidence="3" id="KW-1185">Reference proteome</keyword>
<dbReference type="EMBL" id="WBSL01000009">
    <property type="protein sequence ID" value="MPY67808.1"/>
    <property type="molecule type" value="Genomic_DNA"/>
</dbReference>
<gene>
    <name evidence="2" type="ORF">F8S09_14140</name>
</gene>
<evidence type="ECO:0000313" key="2">
    <source>
        <dbReference type="EMBL" id="MPY67808.1"/>
    </source>
</evidence>
<proteinExistence type="predicted"/>
<organism evidence="2 3">
    <name type="scientific">Deinococcus terrestris</name>
    <dbReference type="NCBI Taxonomy" id="2651870"/>
    <lineage>
        <taxon>Bacteria</taxon>
        <taxon>Thermotogati</taxon>
        <taxon>Deinococcota</taxon>
        <taxon>Deinococci</taxon>
        <taxon>Deinococcales</taxon>
        <taxon>Deinococcaceae</taxon>
        <taxon>Deinococcus</taxon>
    </lineage>
</organism>
<sequence>MTGAGDALRAAYGAPANAPAELLRLAFPGCEPRPAGDGSGVMCDPRGGEHAERTPSFTFWRGEQDGGAMFQRKGTGETWNALQLLEQFGNGGAGMSRADAAALLISRAGLERQDAEQGNSFRPGVRVGAPSLGKRLRERQGQAVPVDAHKALVGWEPLKRWHAGEDDPGPAWKALEGRGLLPALALGFLEAFRRDPRGRGQGSRLLTPEALAFKIRGPEAGTVAAVKYRNHGSAEQLGAAGLDRYVYAKGHKGTPAHTSPGLTAPGTSAEVWTEGELNGVAFMLALEAAGLSGSVGVQGMAGATGNPHVLHDLTGRRVFIYADPDPAGEQARTRWARLAVEVGAVPYMLPPFTPGDPGADAADFLGRLWDPGTPEGERAGAEVLGEWLSAHMRDAEPWQDPEAGAGSGAEYGEGFQSWPYKIEGGQVGKLKRSQDSPEDAFEFRPLLGFTARIVAEVLRDSGDGNPLRVFQIEGRTPEGRPLPAVEVPTGKFSAMAWPLEHWGADGFVYPGSSVKDEARAALLSLSRAAGMDRRTVYTHTGWIHLPEHGPVFLTAGACIGSAGTVPGVGVSLLGKLRHYALPDPPEGDAEREAVRSALELLELGPPFLLFPLLGGVFRAPLGNVRFSEWLESRTGWGKSTLAAVLQSFYGTAWIEHFPPADFQSTDNALTLGAFLARDVLYVADDFKPEGSRSDVDRAHAALSRFLSSAGNGAGRDRMTADALTVRQGYYPRGLVLATAEQGPRKHSDVARTVALTVPGPLFGPGGPADGSARFDEARRNAEGGTYARAMAGFLRYVAAHFPAVTGAALAERVARAARDFPGTHGRTAQNAAELLEGWRVFLSYARDCGAVSEAEALSLGEQAAEALRDTSAGQAAALEHVDPVTRFLPLLSGLLRSGAVFLRDADTGEAPGSDLGAESPDAPSAGWRWRPYGDPAEGKGTWETRPGAVPVGFLGEYGGQTYALLEASAYAQVNRAAEGEGHGLPAPRSLWQGLRDRHAPSGDMVAESGKATYRRGVYGCGPKERIPFYNFLWPLPLQKRDERDTEQETPSHTGKSGVPFHLLDKGHFSRKGTPLPDSPSSTAFSGVPFLPSAETAVPDAETSEEADALEVFSV</sequence>
<evidence type="ECO:0008006" key="4">
    <source>
        <dbReference type="Google" id="ProtNLM"/>
    </source>
</evidence>